<dbReference type="GO" id="GO:0020037">
    <property type="term" value="F:heme binding"/>
    <property type="evidence" value="ECO:0007669"/>
    <property type="project" value="InterPro"/>
</dbReference>
<dbReference type="InterPro" id="IPR036396">
    <property type="entry name" value="Cyt_P450_sf"/>
</dbReference>
<organism evidence="11 12">
    <name type="scientific">Rosa chinensis</name>
    <name type="common">China rose</name>
    <dbReference type="NCBI Taxonomy" id="74649"/>
    <lineage>
        <taxon>Eukaryota</taxon>
        <taxon>Viridiplantae</taxon>
        <taxon>Streptophyta</taxon>
        <taxon>Embryophyta</taxon>
        <taxon>Tracheophyta</taxon>
        <taxon>Spermatophyta</taxon>
        <taxon>Magnoliopsida</taxon>
        <taxon>eudicotyledons</taxon>
        <taxon>Gunneridae</taxon>
        <taxon>Pentapetalae</taxon>
        <taxon>rosids</taxon>
        <taxon>fabids</taxon>
        <taxon>Rosales</taxon>
        <taxon>Rosaceae</taxon>
        <taxon>Rosoideae</taxon>
        <taxon>Rosoideae incertae sedis</taxon>
        <taxon>Rosa</taxon>
    </lineage>
</organism>
<evidence type="ECO:0000256" key="9">
    <source>
        <dbReference type="ARBA" id="ARBA00023136"/>
    </source>
</evidence>
<evidence type="ECO:0000256" key="7">
    <source>
        <dbReference type="ARBA" id="ARBA00023004"/>
    </source>
</evidence>
<dbReference type="Gramene" id="PRQ25131">
    <property type="protein sequence ID" value="PRQ25131"/>
    <property type="gene ID" value="RchiOBHm_Chr6g0280241"/>
</dbReference>
<dbReference type="Gene3D" id="1.10.630.10">
    <property type="entry name" value="Cytochrome P450"/>
    <property type="match status" value="1"/>
</dbReference>
<gene>
    <name evidence="11" type="ORF">RchiOBHm_Chr6g0280241</name>
</gene>
<evidence type="ECO:0000256" key="5">
    <source>
        <dbReference type="ARBA" id="ARBA00022723"/>
    </source>
</evidence>
<dbReference type="SUPFAM" id="SSF48264">
    <property type="entry name" value="Cytochrome P450"/>
    <property type="match status" value="1"/>
</dbReference>
<dbReference type="Proteomes" id="UP000238479">
    <property type="component" value="Chromosome 6"/>
</dbReference>
<feature type="chain" id="PRO_5015171929" evidence="10">
    <location>
        <begin position="28"/>
        <end position="129"/>
    </location>
</feature>
<keyword evidence="6" id="KW-0560">Oxidoreductase</keyword>
<dbReference type="GO" id="GO:0016020">
    <property type="term" value="C:membrane"/>
    <property type="evidence" value="ECO:0007669"/>
    <property type="project" value="UniProtKB-SubCell"/>
</dbReference>
<evidence type="ECO:0000256" key="2">
    <source>
        <dbReference type="ARBA" id="ARBA00004370"/>
    </source>
</evidence>
<dbReference type="AlphaFoldDB" id="A0A2P6PT79"/>
<dbReference type="Pfam" id="PF00067">
    <property type="entry name" value="p450"/>
    <property type="match status" value="1"/>
</dbReference>
<dbReference type="InterPro" id="IPR002401">
    <property type="entry name" value="Cyt_P450_E_grp-I"/>
</dbReference>
<evidence type="ECO:0000256" key="1">
    <source>
        <dbReference type="ARBA" id="ARBA00001971"/>
    </source>
</evidence>
<keyword evidence="7" id="KW-0408">Iron</keyword>
<reference evidence="11 12" key="1">
    <citation type="journal article" date="2018" name="Nat. Genet.">
        <title>The Rosa genome provides new insights in the design of modern roses.</title>
        <authorList>
            <person name="Bendahmane M."/>
        </authorList>
    </citation>
    <scope>NUCLEOTIDE SEQUENCE [LARGE SCALE GENOMIC DNA]</scope>
    <source>
        <strain evidence="12">cv. Old Blush</strain>
    </source>
</reference>
<comment type="subcellular location">
    <subcellularLocation>
        <location evidence="2">Membrane</location>
    </subcellularLocation>
</comment>
<dbReference type="OMA" id="ACIFIVY"/>
<evidence type="ECO:0000256" key="6">
    <source>
        <dbReference type="ARBA" id="ARBA00023002"/>
    </source>
</evidence>
<evidence type="ECO:0000256" key="8">
    <source>
        <dbReference type="ARBA" id="ARBA00023033"/>
    </source>
</evidence>
<dbReference type="PRINTS" id="PR00463">
    <property type="entry name" value="EP450I"/>
</dbReference>
<feature type="signal peptide" evidence="10">
    <location>
        <begin position="1"/>
        <end position="27"/>
    </location>
</feature>
<name>A0A2P6PT79_ROSCH</name>
<keyword evidence="8" id="KW-0503">Monooxygenase</keyword>
<dbReference type="PANTHER" id="PTHR47943:SF9">
    <property type="entry name" value="CYTOCHROME P450"/>
    <property type="match status" value="1"/>
</dbReference>
<evidence type="ECO:0000313" key="12">
    <source>
        <dbReference type="Proteomes" id="UP000238479"/>
    </source>
</evidence>
<proteinExistence type="inferred from homology"/>
<comment type="cofactor">
    <cofactor evidence="1">
        <name>heme</name>
        <dbReference type="ChEBI" id="CHEBI:30413"/>
    </cofactor>
</comment>
<evidence type="ECO:0000256" key="10">
    <source>
        <dbReference type="SAM" id="SignalP"/>
    </source>
</evidence>
<evidence type="ECO:0000313" key="11">
    <source>
        <dbReference type="EMBL" id="PRQ25131.1"/>
    </source>
</evidence>
<dbReference type="GO" id="GO:0004497">
    <property type="term" value="F:monooxygenase activity"/>
    <property type="evidence" value="ECO:0007669"/>
    <property type="project" value="UniProtKB-KW"/>
</dbReference>
<dbReference type="EMBL" id="PDCK01000044">
    <property type="protein sequence ID" value="PRQ25131.1"/>
    <property type="molecule type" value="Genomic_DNA"/>
</dbReference>
<evidence type="ECO:0000256" key="4">
    <source>
        <dbReference type="ARBA" id="ARBA00022617"/>
    </source>
</evidence>
<keyword evidence="9" id="KW-0472">Membrane</keyword>
<dbReference type="PANTHER" id="PTHR47943">
    <property type="entry name" value="CYTOCHROME P450 93A3-LIKE"/>
    <property type="match status" value="1"/>
</dbReference>
<comment type="similarity">
    <text evidence="3">Belongs to the cytochrome P450 family.</text>
</comment>
<keyword evidence="4" id="KW-0349">Heme</keyword>
<comment type="caution">
    <text evidence="11">The sequence shown here is derived from an EMBL/GenBank/DDBJ whole genome shotgun (WGS) entry which is preliminary data.</text>
</comment>
<dbReference type="GO" id="GO:0016705">
    <property type="term" value="F:oxidoreductase activity, acting on paired donors, with incorporation or reduction of molecular oxygen"/>
    <property type="evidence" value="ECO:0007669"/>
    <property type="project" value="InterPro"/>
</dbReference>
<evidence type="ECO:0000256" key="3">
    <source>
        <dbReference type="ARBA" id="ARBA00010617"/>
    </source>
</evidence>
<dbReference type="InterPro" id="IPR001128">
    <property type="entry name" value="Cyt_P450"/>
</dbReference>
<keyword evidence="10" id="KW-0732">Signal</keyword>
<accession>A0A2P6PT79</accession>
<protein>
    <submittedName>
        <fullName evidence="11">Putative cytochrome P450</fullName>
    </submittedName>
</protein>
<dbReference type="GO" id="GO:0005506">
    <property type="term" value="F:iron ion binding"/>
    <property type="evidence" value="ECO:0007669"/>
    <property type="project" value="InterPro"/>
</dbReference>
<sequence>MPERMSPSTIMTILLVLLTCLWSLIFASSKSKHRKLPPGPRSLPITGNLHMLVNLPHRSLQQLAKKYGHIMSIRLGNVSTIVVSSPQAAELFLKTHDTNFANRPKIQASEYLAYGTKGMALSTGHDYQQ</sequence>
<keyword evidence="12" id="KW-1185">Reference proteome</keyword>
<keyword evidence="5" id="KW-0479">Metal-binding</keyword>